<dbReference type="InterPro" id="IPR001434">
    <property type="entry name" value="OmcB-like_DUF11"/>
</dbReference>
<reference evidence="4" key="1">
    <citation type="submission" date="2013-11" db="EMBL/GenBank/DDBJ databases">
        <authorList>
            <person name="Hoang H.T."/>
            <person name="Killian M.L."/>
            <person name="Madson D.M."/>
            <person name="Arruda P.H.E."/>
            <person name="Sun D."/>
            <person name="Schwartz K.J."/>
            <person name="Yoon K."/>
        </authorList>
    </citation>
    <scope>NUCLEOTIDE SEQUENCE [LARGE SCALE GENOMIC DNA]</scope>
    <source>
        <strain evidence="4">CDK2</strain>
    </source>
</reference>
<dbReference type="Proteomes" id="UP000050535">
    <property type="component" value="Unassembled WGS sequence"/>
</dbReference>
<protein>
    <submittedName>
        <fullName evidence="3">NPCBM-associated, NEW3 domain of alpha-galactosidase</fullName>
    </submittedName>
</protein>
<dbReference type="STRING" id="699431.SY89_00594"/>
<feature type="compositionally biased region" description="Low complexity" evidence="1">
    <location>
        <begin position="237"/>
        <end position="257"/>
    </location>
</feature>
<dbReference type="EMBL" id="LGUC01000001">
    <property type="protein sequence ID" value="KPN29874.1"/>
    <property type="molecule type" value="Genomic_DNA"/>
</dbReference>
<gene>
    <name evidence="3" type="ORF">SY89_00594</name>
</gene>
<name>A0A0P7H8M7_9EURY</name>
<sequence>MRPLLLVALLSLVVAPAAVAAPAGASAAPAVQTDTNLSGTVSYLNGSAIADATVIVGSEARLGNASESELRALAADPPDDVATATTNASGGYEMTVADDVDAELVVAVAEDGVSRLRSYVAGEMDLTVRTTATLTLESPSLTAEPGERVHVPFSLTNTGDQPVEGLSLSVTLPDGWNHVSATSETGTYHQSNRTFTWGPIEPGETVEASFRIFVGLDAVNDSAETYELATFADSRTHPSTYRTRRSPSGTRPRARTPMCPGSACRRRSVPSPSSRVRPRSPDGTDRSGD</sequence>
<dbReference type="OrthoDB" id="313264at2157"/>
<dbReference type="AlphaFoldDB" id="A0A0P7H8M7"/>
<organism evidence="3 4">
    <name type="scientific">Halolamina pelagica</name>
    <dbReference type="NCBI Taxonomy" id="699431"/>
    <lineage>
        <taxon>Archaea</taxon>
        <taxon>Methanobacteriati</taxon>
        <taxon>Methanobacteriota</taxon>
        <taxon>Stenosarchaea group</taxon>
        <taxon>Halobacteria</taxon>
        <taxon>Halobacteriales</taxon>
        <taxon>Haloferacaceae</taxon>
    </lineage>
</organism>
<evidence type="ECO:0000259" key="2">
    <source>
        <dbReference type="Pfam" id="PF01345"/>
    </source>
</evidence>
<keyword evidence="4" id="KW-1185">Reference proteome</keyword>
<feature type="domain" description="DUF11" evidence="2">
    <location>
        <begin position="141"/>
        <end position="217"/>
    </location>
</feature>
<dbReference type="Gene3D" id="2.60.40.290">
    <property type="match status" value="1"/>
</dbReference>
<dbReference type="RefSeq" id="WP_054583038.1">
    <property type="nucleotide sequence ID" value="NZ_LGUC01000001.1"/>
</dbReference>
<dbReference type="Pfam" id="PF01345">
    <property type="entry name" value="DUF11"/>
    <property type="match status" value="1"/>
</dbReference>
<dbReference type="InterPro" id="IPR012291">
    <property type="entry name" value="CBM2_carb-bd_dom_sf"/>
</dbReference>
<feature type="region of interest" description="Disordered" evidence="1">
    <location>
        <begin position="237"/>
        <end position="289"/>
    </location>
</feature>
<proteinExistence type="predicted"/>
<evidence type="ECO:0000313" key="3">
    <source>
        <dbReference type="EMBL" id="KPN29874.1"/>
    </source>
</evidence>
<dbReference type="GO" id="GO:0030247">
    <property type="term" value="F:polysaccharide binding"/>
    <property type="evidence" value="ECO:0007669"/>
    <property type="project" value="InterPro"/>
</dbReference>
<evidence type="ECO:0000256" key="1">
    <source>
        <dbReference type="SAM" id="MobiDB-lite"/>
    </source>
</evidence>
<feature type="compositionally biased region" description="Basic and acidic residues" evidence="1">
    <location>
        <begin position="279"/>
        <end position="289"/>
    </location>
</feature>
<dbReference type="GO" id="GO:0004553">
    <property type="term" value="F:hydrolase activity, hydrolyzing O-glycosyl compounds"/>
    <property type="evidence" value="ECO:0007669"/>
    <property type="project" value="InterPro"/>
</dbReference>
<comment type="caution">
    <text evidence="3">The sequence shown here is derived from an EMBL/GenBank/DDBJ whole genome shotgun (WGS) entry which is preliminary data.</text>
</comment>
<evidence type="ECO:0000313" key="4">
    <source>
        <dbReference type="Proteomes" id="UP000050535"/>
    </source>
</evidence>
<accession>A0A0P7H8M7</accession>